<gene>
    <name evidence="1" type="ORF">GMARGA_LOCUS17128</name>
</gene>
<organism evidence="1 2">
    <name type="scientific">Gigaspora margarita</name>
    <dbReference type="NCBI Taxonomy" id="4874"/>
    <lineage>
        <taxon>Eukaryota</taxon>
        <taxon>Fungi</taxon>
        <taxon>Fungi incertae sedis</taxon>
        <taxon>Mucoromycota</taxon>
        <taxon>Glomeromycotina</taxon>
        <taxon>Glomeromycetes</taxon>
        <taxon>Diversisporales</taxon>
        <taxon>Gigasporaceae</taxon>
        <taxon>Gigaspora</taxon>
    </lineage>
</organism>
<dbReference type="Proteomes" id="UP000789901">
    <property type="component" value="Unassembled WGS sequence"/>
</dbReference>
<sequence>MKIQSHVIPINTKNTPSTSKDSARVYYFSLIEHIQHILKNPTLSSYLYFGPGVFSKSCKELWEGDLWAKSPLFSLPNLVTMQVPFGGNFKDIIKVFIEEVQQLEQGFIMNVNGVLRYNANFECRSCKASKNELINNTFDIYSNGQYQQITNQEFKNISEQQTNLARLQMSSHYGLRLLPASKNVFSSAINRSSGYYQLQETLDKELNALIEEIENARFISDDLEANRLLASIMNIYSLYFSIEQAILNMKIRYYQNASYSIVKSNSDFQDVRFCVSEAVETTLSNDGQPVFRVVKGIIEYKWNDNQVYMFIYLEWLKFLNKFDDLLGCPIYHLQRACKNDFDRIYLISIVSKSPNTLFIHICKFKYSSL</sequence>
<accession>A0ABN7VDG1</accession>
<evidence type="ECO:0000313" key="2">
    <source>
        <dbReference type="Proteomes" id="UP000789901"/>
    </source>
</evidence>
<evidence type="ECO:0000313" key="1">
    <source>
        <dbReference type="EMBL" id="CAG8757900.1"/>
    </source>
</evidence>
<dbReference type="EMBL" id="CAJVQB010012779">
    <property type="protein sequence ID" value="CAG8757900.1"/>
    <property type="molecule type" value="Genomic_DNA"/>
</dbReference>
<proteinExistence type="predicted"/>
<keyword evidence="2" id="KW-1185">Reference proteome</keyword>
<name>A0ABN7VDG1_GIGMA</name>
<comment type="caution">
    <text evidence="1">The sequence shown here is derived from an EMBL/GenBank/DDBJ whole genome shotgun (WGS) entry which is preliminary data.</text>
</comment>
<protein>
    <submittedName>
        <fullName evidence="1">12476_t:CDS:1</fullName>
    </submittedName>
</protein>
<reference evidence="1 2" key="1">
    <citation type="submission" date="2021-06" db="EMBL/GenBank/DDBJ databases">
        <authorList>
            <person name="Kallberg Y."/>
            <person name="Tangrot J."/>
            <person name="Rosling A."/>
        </authorList>
    </citation>
    <scope>NUCLEOTIDE SEQUENCE [LARGE SCALE GENOMIC DNA]</scope>
    <source>
        <strain evidence="1 2">120-4 pot B 10/14</strain>
    </source>
</reference>